<dbReference type="Gene3D" id="3.30.360.10">
    <property type="entry name" value="Dihydrodipicolinate Reductase, domain 2"/>
    <property type="match status" value="1"/>
</dbReference>
<proteinExistence type="inferred from homology"/>
<organism evidence="5 6">
    <name type="scientific">Proteiniclasticum aestuarii</name>
    <dbReference type="NCBI Taxonomy" id="2817862"/>
    <lineage>
        <taxon>Bacteria</taxon>
        <taxon>Bacillati</taxon>
        <taxon>Bacillota</taxon>
        <taxon>Clostridia</taxon>
        <taxon>Eubacteriales</taxon>
        <taxon>Clostridiaceae</taxon>
        <taxon>Proteiniclasticum</taxon>
    </lineage>
</organism>
<comment type="caution">
    <text evidence="5">The sequence shown here is derived from an EMBL/GenBank/DDBJ whole genome shotgun (WGS) entry which is preliminary data.</text>
</comment>
<dbReference type="InterPro" id="IPR055170">
    <property type="entry name" value="GFO_IDH_MocA-like_dom"/>
</dbReference>
<dbReference type="SUPFAM" id="SSF55347">
    <property type="entry name" value="Glyceraldehyde-3-phosphate dehydrogenase-like, C-terminal domain"/>
    <property type="match status" value="1"/>
</dbReference>
<dbReference type="Pfam" id="PF22725">
    <property type="entry name" value="GFO_IDH_MocA_C3"/>
    <property type="match status" value="1"/>
</dbReference>
<protein>
    <submittedName>
        <fullName evidence="5">Gfo/Idh/MocA family oxidoreductase</fullName>
    </submittedName>
</protein>
<evidence type="ECO:0000259" key="4">
    <source>
        <dbReference type="Pfam" id="PF22725"/>
    </source>
</evidence>
<dbReference type="EMBL" id="JAFNJU010000002">
    <property type="protein sequence ID" value="MBO1264028.1"/>
    <property type="molecule type" value="Genomic_DNA"/>
</dbReference>
<dbReference type="GO" id="GO:0016491">
    <property type="term" value="F:oxidoreductase activity"/>
    <property type="evidence" value="ECO:0007669"/>
    <property type="project" value="UniProtKB-KW"/>
</dbReference>
<dbReference type="Proteomes" id="UP000664218">
    <property type="component" value="Unassembled WGS sequence"/>
</dbReference>
<accession>A0A939KID6</accession>
<keyword evidence="6" id="KW-1185">Reference proteome</keyword>
<dbReference type="InterPro" id="IPR036291">
    <property type="entry name" value="NAD(P)-bd_dom_sf"/>
</dbReference>
<dbReference type="Pfam" id="PF01408">
    <property type="entry name" value="GFO_IDH_MocA"/>
    <property type="match status" value="1"/>
</dbReference>
<dbReference type="InterPro" id="IPR000683">
    <property type="entry name" value="Gfo/Idh/MocA-like_OxRdtase_N"/>
</dbReference>
<dbReference type="RefSeq" id="WP_207598551.1">
    <property type="nucleotide sequence ID" value="NZ_JAFNJU010000002.1"/>
</dbReference>
<evidence type="ECO:0000259" key="3">
    <source>
        <dbReference type="Pfam" id="PF01408"/>
    </source>
</evidence>
<evidence type="ECO:0000256" key="2">
    <source>
        <dbReference type="ARBA" id="ARBA00023002"/>
    </source>
</evidence>
<dbReference type="SUPFAM" id="SSF51735">
    <property type="entry name" value="NAD(P)-binding Rossmann-fold domains"/>
    <property type="match status" value="1"/>
</dbReference>
<reference evidence="5" key="1">
    <citation type="submission" date="2021-03" db="EMBL/GenBank/DDBJ databases">
        <title>Proteiniclasticum marinus sp. nov., isolated from tidal flat sediment.</title>
        <authorList>
            <person name="Namirimu T."/>
            <person name="Yang J.-A."/>
            <person name="Yang S.-H."/>
            <person name="Kim Y.-J."/>
            <person name="Kwon K.K."/>
        </authorList>
    </citation>
    <scope>NUCLEOTIDE SEQUENCE</scope>
    <source>
        <strain evidence="5">SCR006</strain>
    </source>
</reference>
<evidence type="ECO:0000256" key="1">
    <source>
        <dbReference type="ARBA" id="ARBA00010928"/>
    </source>
</evidence>
<dbReference type="GO" id="GO:0000166">
    <property type="term" value="F:nucleotide binding"/>
    <property type="evidence" value="ECO:0007669"/>
    <property type="project" value="InterPro"/>
</dbReference>
<dbReference type="Gene3D" id="3.40.50.720">
    <property type="entry name" value="NAD(P)-binding Rossmann-like Domain"/>
    <property type="match status" value="1"/>
</dbReference>
<dbReference type="PANTHER" id="PTHR22604">
    <property type="entry name" value="OXIDOREDUCTASES"/>
    <property type="match status" value="1"/>
</dbReference>
<evidence type="ECO:0000313" key="6">
    <source>
        <dbReference type="Proteomes" id="UP000664218"/>
    </source>
</evidence>
<dbReference type="InterPro" id="IPR050984">
    <property type="entry name" value="Gfo/Idh/MocA_domain"/>
</dbReference>
<feature type="domain" description="GFO/IDH/MocA-like oxidoreductase" evidence="4">
    <location>
        <begin position="134"/>
        <end position="247"/>
    </location>
</feature>
<dbReference type="AlphaFoldDB" id="A0A939KID6"/>
<sequence>MNKINWGVLGFARIAKNEGMPAILEAESARLYAVASRSEEKLAEAKELFHPEKLHNSYEDLLEDKGVEAVYIPLPNALHREWAIKAMEAGKHVLCEKPLAMNEAEAREMVEASRKHKVLFMEAFMYRYTERTKKTAEILQSGVLGEIRHVDSTFRFFLDREGTIKMKPELGGGALYDVGCYPVNFATMVFQEEPVKVSVAATMQNQVDVQISALLEYADGKTASLHAGFNAFGKNYSEIIGTRGRLEIPDSFLDNEGIMILYTDQGKEEIHVPACHRYTLEVEDFSSAILESRDPMLTLEESMQNARILDRIFEAI</sequence>
<name>A0A939KID6_9CLOT</name>
<keyword evidence="2" id="KW-0560">Oxidoreductase</keyword>
<gene>
    <name evidence="5" type="ORF">J3A84_03090</name>
</gene>
<evidence type="ECO:0000313" key="5">
    <source>
        <dbReference type="EMBL" id="MBO1264028.1"/>
    </source>
</evidence>
<comment type="similarity">
    <text evidence="1">Belongs to the Gfo/Idh/MocA family.</text>
</comment>
<feature type="domain" description="Gfo/Idh/MocA-like oxidoreductase N-terminal" evidence="3">
    <location>
        <begin position="4"/>
        <end position="123"/>
    </location>
</feature>
<dbReference type="PANTHER" id="PTHR22604:SF105">
    <property type="entry name" value="TRANS-1,2-DIHYDROBENZENE-1,2-DIOL DEHYDROGENASE"/>
    <property type="match status" value="1"/>
</dbReference>